<dbReference type="OrthoDB" id="331763at2759"/>
<dbReference type="GO" id="GO:0005829">
    <property type="term" value="C:cytosol"/>
    <property type="evidence" value="ECO:0007669"/>
    <property type="project" value="TreeGrafter"/>
</dbReference>
<feature type="domain" description="Translation elongation factor EF1B beta/delta subunit guanine nucleotide exchange" evidence="5">
    <location>
        <begin position="90"/>
        <end position="165"/>
    </location>
</feature>
<keyword evidence="2" id="KW-0251">Elongation factor</keyword>
<protein>
    <recommendedName>
        <fullName evidence="9">Translation elongation factor EF1B beta/delta subunit guanine nucleotide exchange domain-containing protein</fullName>
    </recommendedName>
</protein>
<evidence type="ECO:0008006" key="9">
    <source>
        <dbReference type="Google" id="ProtNLM"/>
    </source>
</evidence>
<dbReference type="PANTHER" id="PTHR11595:SF21">
    <property type="entry name" value="ELONGATION FACTOR 1-BETA"/>
    <property type="match status" value="1"/>
</dbReference>
<dbReference type="FunFam" id="3.30.70.60:FF:000001">
    <property type="entry name" value="Elongation factor 1-beta 1 like"/>
    <property type="match status" value="1"/>
</dbReference>
<dbReference type="PANTHER" id="PTHR11595">
    <property type="entry name" value="EF-HAND AND COILED-COIL DOMAIN-CONTAINING FAMILY MEMBER"/>
    <property type="match status" value="1"/>
</dbReference>
<keyword evidence="8" id="KW-1185">Reference proteome</keyword>
<comment type="similarity">
    <text evidence="1">Belongs to the EF-1-beta/EF-1-delta family.</text>
</comment>
<keyword evidence="3" id="KW-0648">Protein biosynthesis</keyword>
<dbReference type="Pfam" id="PF10587">
    <property type="entry name" value="EF-1_beta_acid"/>
    <property type="match status" value="1"/>
</dbReference>
<organism evidence="7 8">
    <name type="scientific">Protopolystoma xenopodis</name>
    <dbReference type="NCBI Taxonomy" id="117903"/>
    <lineage>
        <taxon>Eukaryota</taxon>
        <taxon>Metazoa</taxon>
        <taxon>Spiralia</taxon>
        <taxon>Lophotrochozoa</taxon>
        <taxon>Platyhelminthes</taxon>
        <taxon>Monogenea</taxon>
        <taxon>Polyopisthocotylea</taxon>
        <taxon>Polystomatidea</taxon>
        <taxon>Polystomatidae</taxon>
        <taxon>Protopolystoma</taxon>
    </lineage>
</organism>
<sequence>MTVQAIVNRVNQLAIEFKTFTSMAASVSDKFPPKSTSAIANSSENKQAGDEDVNLFASDSEDDAAAAQMKAERVKAYEEKKKNKTAVVAKSSIILDIKPWDDETDMAKMEEAVRSVHCDGLVWGQSKLIPLAYGIKKLQIACVVEDEKVGTDFLEEAITAFSDLIQS</sequence>
<feature type="compositionally biased region" description="Polar residues" evidence="4">
    <location>
        <begin position="34"/>
        <end position="46"/>
    </location>
</feature>
<dbReference type="InterPro" id="IPR049720">
    <property type="entry name" value="EF1B_bsu/dsu"/>
</dbReference>
<dbReference type="InterPro" id="IPR014717">
    <property type="entry name" value="Transl_elong_EF1B/ribsomal_bS6"/>
</dbReference>
<reference evidence="7" key="1">
    <citation type="submission" date="2018-11" db="EMBL/GenBank/DDBJ databases">
        <authorList>
            <consortium name="Pathogen Informatics"/>
        </authorList>
    </citation>
    <scope>NUCLEOTIDE SEQUENCE</scope>
</reference>
<evidence type="ECO:0000259" key="6">
    <source>
        <dbReference type="SMART" id="SM01182"/>
    </source>
</evidence>
<dbReference type="SMART" id="SM00888">
    <property type="entry name" value="EF1_GNE"/>
    <property type="match status" value="1"/>
</dbReference>
<evidence type="ECO:0000256" key="4">
    <source>
        <dbReference type="SAM" id="MobiDB-lite"/>
    </source>
</evidence>
<evidence type="ECO:0000256" key="1">
    <source>
        <dbReference type="ARBA" id="ARBA00007411"/>
    </source>
</evidence>
<evidence type="ECO:0000256" key="2">
    <source>
        <dbReference type="ARBA" id="ARBA00022768"/>
    </source>
</evidence>
<proteinExistence type="inferred from homology"/>
<name>A0A448X1Q0_9PLAT</name>
<dbReference type="AlphaFoldDB" id="A0A448X1Q0"/>
<dbReference type="InterPro" id="IPR014038">
    <property type="entry name" value="EF1B_bsu/dsu_GNE"/>
</dbReference>
<evidence type="ECO:0000259" key="5">
    <source>
        <dbReference type="SMART" id="SM00888"/>
    </source>
</evidence>
<dbReference type="Pfam" id="PF00736">
    <property type="entry name" value="EF1_GNE"/>
    <property type="match status" value="1"/>
</dbReference>
<comment type="caution">
    <text evidence="7">The sequence shown here is derived from an EMBL/GenBank/DDBJ whole genome shotgun (WGS) entry which is preliminary data.</text>
</comment>
<dbReference type="InterPro" id="IPR018940">
    <property type="entry name" value="EF-1_beta_acid_region_euk"/>
</dbReference>
<dbReference type="GO" id="GO:0005853">
    <property type="term" value="C:eukaryotic translation elongation factor 1 complex"/>
    <property type="evidence" value="ECO:0007669"/>
    <property type="project" value="InterPro"/>
</dbReference>
<gene>
    <name evidence="7" type="ORF">PXEA_LOCUS19091</name>
</gene>
<evidence type="ECO:0000313" key="8">
    <source>
        <dbReference type="Proteomes" id="UP000784294"/>
    </source>
</evidence>
<feature type="region of interest" description="Disordered" evidence="4">
    <location>
        <begin position="28"/>
        <end position="51"/>
    </location>
</feature>
<evidence type="ECO:0000256" key="3">
    <source>
        <dbReference type="ARBA" id="ARBA00022917"/>
    </source>
</evidence>
<feature type="non-terminal residue" evidence="7">
    <location>
        <position position="1"/>
    </location>
</feature>
<dbReference type="InterPro" id="IPR036219">
    <property type="entry name" value="eEF-1beta-like_sf"/>
</dbReference>
<dbReference type="SUPFAM" id="SSF54984">
    <property type="entry name" value="eEF-1beta-like"/>
    <property type="match status" value="1"/>
</dbReference>
<evidence type="ECO:0000313" key="7">
    <source>
        <dbReference type="EMBL" id="VEL25651.1"/>
    </source>
</evidence>
<feature type="domain" description="Elongation factor 1 beta central acidic region eukaryote" evidence="6">
    <location>
        <begin position="55"/>
        <end position="81"/>
    </location>
</feature>
<dbReference type="Gene3D" id="3.30.70.60">
    <property type="match status" value="1"/>
</dbReference>
<dbReference type="SMART" id="SM01182">
    <property type="entry name" value="EF-1_beta_acid"/>
    <property type="match status" value="1"/>
</dbReference>
<dbReference type="CDD" id="cd00292">
    <property type="entry name" value="EF1B"/>
    <property type="match status" value="1"/>
</dbReference>
<dbReference type="GO" id="GO:0005085">
    <property type="term" value="F:guanyl-nucleotide exchange factor activity"/>
    <property type="evidence" value="ECO:0007669"/>
    <property type="project" value="TreeGrafter"/>
</dbReference>
<dbReference type="Proteomes" id="UP000784294">
    <property type="component" value="Unassembled WGS sequence"/>
</dbReference>
<dbReference type="GO" id="GO:0003746">
    <property type="term" value="F:translation elongation factor activity"/>
    <property type="evidence" value="ECO:0007669"/>
    <property type="project" value="UniProtKB-KW"/>
</dbReference>
<dbReference type="EMBL" id="CAAALY010075407">
    <property type="protein sequence ID" value="VEL25651.1"/>
    <property type="molecule type" value="Genomic_DNA"/>
</dbReference>
<accession>A0A448X1Q0</accession>